<proteinExistence type="predicted"/>
<gene>
    <name evidence="1" type="ORF">FRX31_006139</name>
</gene>
<evidence type="ECO:0000313" key="2">
    <source>
        <dbReference type="Proteomes" id="UP000554482"/>
    </source>
</evidence>
<protein>
    <submittedName>
        <fullName evidence="1">Uncharacterized protein</fullName>
    </submittedName>
</protein>
<sequence length="115" mass="13613">MAETKRISRRVKTDEMKKKKKGLTDLKDLVAAQQLMELSNSSSEESINSSSYNNMKHIKYNNMKNYEERSIHNDVDDGYEYESEVKVVETQIRQMKRKKVRSISDIYSRTWSLKI</sequence>
<organism evidence="1 2">
    <name type="scientific">Thalictrum thalictroides</name>
    <name type="common">Rue-anemone</name>
    <name type="synonym">Anemone thalictroides</name>
    <dbReference type="NCBI Taxonomy" id="46969"/>
    <lineage>
        <taxon>Eukaryota</taxon>
        <taxon>Viridiplantae</taxon>
        <taxon>Streptophyta</taxon>
        <taxon>Embryophyta</taxon>
        <taxon>Tracheophyta</taxon>
        <taxon>Spermatophyta</taxon>
        <taxon>Magnoliopsida</taxon>
        <taxon>Ranunculales</taxon>
        <taxon>Ranunculaceae</taxon>
        <taxon>Thalictroideae</taxon>
        <taxon>Thalictrum</taxon>
    </lineage>
</organism>
<reference evidence="1 2" key="1">
    <citation type="submission" date="2020-06" db="EMBL/GenBank/DDBJ databases">
        <title>Transcriptomic and genomic resources for Thalictrum thalictroides and T. hernandezii: Facilitating candidate gene discovery in an emerging model plant lineage.</title>
        <authorList>
            <person name="Arias T."/>
            <person name="Riano-Pachon D.M."/>
            <person name="Di Stilio V.S."/>
        </authorList>
    </citation>
    <scope>NUCLEOTIDE SEQUENCE [LARGE SCALE GENOMIC DNA]</scope>
    <source>
        <strain evidence="2">cv. WT478/WT964</strain>
        <tissue evidence="1">Leaves</tissue>
    </source>
</reference>
<evidence type="ECO:0000313" key="1">
    <source>
        <dbReference type="EMBL" id="KAF5204271.1"/>
    </source>
</evidence>
<name>A0A7J6X3H2_THATH</name>
<comment type="caution">
    <text evidence="1">The sequence shown here is derived from an EMBL/GenBank/DDBJ whole genome shotgun (WGS) entry which is preliminary data.</text>
</comment>
<dbReference type="AlphaFoldDB" id="A0A7J6X3H2"/>
<accession>A0A7J6X3H2</accession>
<keyword evidence="2" id="KW-1185">Reference proteome</keyword>
<dbReference type="Proteomes" id="UP000554482">
    <property type="component" value="Unassembled WGS sequence"/>
</dbReference>
<dbReference type="EMBL" id="JABWDY010005640">
    <property type="protein sequence ID" value="KAF5204271.1"/>
    <property type="molecule type" value="Genomic_DNA"/>
</dbReference>